<proteinExistence type="predicted"/>
<dbReference type="Proteomes" id="UP001217838">
    <property type="component" value="Unassembled WGS sequence"/>
</dbReference>
<evidence type="ECO:0000313" key="5">
    <source>
        <dbReference type="Proteomes" id="UP001217838"/>
    </source>
</evidence>
<name>A0ABT5BGF9_9BACT</name>
<dbReference type="InterPro" id="IPR008977">
    <property type="entry name" value="PHM/PNGase_F_dom_sf"/>
</dbReference>
<gene>
    <name evidence="4" type="ORF">POL58_36095</name>
</gene>
<accession>A0ABT5BGF9</accession>
<comment type="caution">
    <text evidence="4">The sequence shown here is derived from an EMBL/GenBank/DDBJ whole genome shotgun (WGS) entry which is preliminary data.</text>
</comment>
<feature type="chain" id="PRO_5046312328" description="Copper type II ascorbate-dependent monooxygenase C-terminal domain-containing protein" evidence="3">
    <location>
        <begin position="18"/>
        <end position="493"/>
    </location>
</feature>
<dbReference type="EMBL" id="JAQNDN010000022">
    <property type="protein sequence ID" value="MDC0673232.1"/>
    <property type="molecule type" value="Genomic_DNA"/>
</dbReference>
<dbReference type="Gene3D" id="2.60.120.310">
    <property type="entry name" value="Copper type II, ascorbate-dependent monooxygenase, N-terminal domain"/>
    <property type="match status" value="1"/>
</dbReference>
<evidence type="ECO:0000256" key="2">
    <source>
        <dbReference type="SAM" id="MobiDB-lite"/>
    </source>
</evidence>
<organism evidence="4 5">
    <name type="scientific">Nannocystis radixulma</name>
    <dbReference type="NCBI Taxonomy" id="2995305"/>
    <lineage>
        <taxon>Bacteria</taxon>
        <taxon>Pseudomonadati</taxon>
        <taxon>Myxococcota</taxon>
        <taxon>Polyangia</taxon>
        <taxon>Nannocystales</taxon>
        <taxon>Nannocystaceae</taxon>
        <taxon>Nannocystis</taxon>
    </lineage>
</organism>
<dbReference type="Gene3D" id="2.60.120.230">
    <property type="match status" value="1"/>
</dbReference>
<feature type="signal peptide" evidence="3">
    <location>
        <begin position="1"/>
        <end position="17"/>
    </location>
</feature>
<evidence type="ECO:0000313" key="4">
    <source>
        <dbReference type="EMBL" id="MDC0673232.1"/>
    </source>
</evidence>
<protein>
    <recommendedName>
        <fullName evidence="6">Copper type II ascorbate-dependent monooxygenase C-terminal domain-containing protein</fullName>
    </recommendedName>
</protein>
<reference evidence="4 5" key="1">
    <citation type="submission" date="2022-11" db="EMBL/GenBank/DDBJ databases">
        <title>Minimal conservation of predation-associated metabolite biosynthetic gene clusters underscores biosynthetic potential of Myxococcota including descriptions for ten novel species: Archangium lansinium sp. nov., Myxococcus landrumus sp. nov., Nannocystis bai.</title>
        <authorList>
            <person name="Ahearne A."/>
            <person name="Stevens C."/>
            <person name="Dowd S."/>
        </authorList>
    </citation>
    <scope>NUCLEOTIDE SEQUENCE [LARGE SCALE GENOMIC DNA]</scope>
    <source>
        <strain evidence="4 5">NCELM</strain>
    </source>
</reference>
<keyword evidence="3" id="KW-0732">Signal</keyword>
<keyword evidence="1" id="KW-1015">Disulfide bond</keyword>
<sequence>MVSASRPLLLTSLVLFACGESGDGTDSAATTAATEASETASDPTGGSDGDPTGNPTTTESVPTTGGTTEGGENVRPNWHQDIAPLVTASCQTCHAPGGIAPFSLMTYDEAKPWAALMATDVEQGLMPPWHALETDVCQPPLPYLHDPRLSDDQKAMFQDWADLGAPQGDPALAAPLPPPPSLDLANPTKSITMTAPVDIDRVGNSLDFFHCLSLDPGNAAPVYVDGIQVLAGNPKIVHHVLIYVDAGADSASWPGGVKQNCGGGAGIGNAQLIGGWVPGGMPMVAPAGVSTELPAGARLILNVHYHATGGGPETDSATGLALRWTDAPAEWSTYFTLIGAPGVGDSLAGPLMIPAGEDAHVEEYEYVVPDNIPALADVRVWTVLNHMHKVGVDMRVWVEGAGGDTCLLHTPKWDFNWQRSYQYDAPIDQSFRVRAGDRVRLRCVYNNTMSNPGVVEMLAEAGLDAPVDVGLGEGTLDEMCLTGVGVAIKGFSL</sequence>
<dbReference type="InterPro" id="IPR036939">
    <property type="entry name" value="Cu2_ascorb_mOase_N_sf"/>
</dbReference>
<dbReference type="PROSITE" id="PS51257">
    <property type="entry name" value="PROKAR_LIPOPROTEIN"/>
    <property type="match status" value="1"/>
</dbReference>
<feature type="region of interest" description="Disordered" evidence="2">
    <location>
        <begin position="24"/>
        <end position="77"/>
    </location>
</feature>
<dbReference type="InterPro" id="IPR014784">
    <property type="entry name" value="Cu2_ascorb_mOase-like_C"/>
</dbReference>
<evidence type="ECO:0000256" key="3">
    <source>
        <dbReference type="SAM" id="SignalP"/>
    </source>
</evidence>
<keyword evidence="5" id="KW-1185">Reference proteome</keyword>
<feature type="compositionally biased region" description="Low complexity" evidence="2">
    <location>
        <begin position="24"/>
        <end position="74"/>
    </location>
</feature>
<evidence type="ECO:0000256" key="1">
    <source>
        <dbReference type="ARBA" id="ARBA00023157"/>
    </source>
</evidence>
<dbReference type="SUPFAM" id="SSF49742">
    <property type="entry name" value="PHM/PNGase F"/>
    <property type="match status" value="2"/>
</dbReference>
<dbReference type="RefSeq" id="WP_272005950.1">
    <property type="nucleotide sequence ID" value="NZ_JAQNDN010000022.1"/>
</dbReference>
<evidence type="ECO:0008006" key="6">
    <source>
        <dbReference type="Google" id="ProtNLM"/>
    </source>
</evidence>